<organism evidence="12 13">
    <name type="scientific">Poriferisphaera corsica</name>
    <dbReference type="NCBI Taxonomy" id="2528020"/>
    <lineage>
        <taxon>Bacteria</taxon>
        <taxon>Pseudomonadati</taxon>
        <taxon>Planctomycetota</taxon>
        <taxon>Phycisphaerae</taxon>
        <taxon>Phycisphaerales</taxon>
        <taxon>Phycisphaeraceae</taxon>
        <taxon>Poriferisphaera</taxon>
    </lineage>
</organism>
<evidence type="ECO:0000256" key="4">
    <source>
        <dbReference type="ARBA" id="ARBA00022475"/>
    </source>
</evidence>
<dbReference type="GO" id="GO:0009306">
    <property type="term" value="P:protein secretion"/>
    <property type="evidence" value="ECO:0007669"/>
    <property type="project" value="UniProtKB-UniRule"/>
</dbReference>
<keyword evidence="7 10" id="KW-1133">Transmembrane helix</keyword>
<evidence type="ECO:0000256" key="5">
    <source>
        <dbReference type="ARBA" id="ARBA00022692"/>
    </source>
</evidence>
<dbReference type="NCBIfam" id="TIGR00810">
    <property type="entry name" value="secG"/>
    <property type="match status" value="1"/>
</dbReference>
<dbReference type="GO" id="GO:0015450">
    <property type="term" value="F:protein-transporting ATPase activity"/>
    <property type="evidence" value="ECO:0007669"/>
    <property type="project" value="UniProtKB-UniRule"/>
</dbReference>
<dbReference type="EMBL" id="CP036425">
    <property type="protein sequence ID" value="QDU35179.1"/>
    <property type="molecule type" value="Genomic_DNA"/>
</dbReference>
<dbReference type="GO" id="GO:0065002">
    <property type="term" value="P:intracellular protein transmembrane transport"/>
    <property type="evidence" value="ECO:0007669"/>
    <property type="project" value="TreeGrafter"/>
</dbReference>
<keyword evidence="5 10" id="KW-0812">Transmembrane</keyword>
<evidence type="ECO:0000256" key="9">
    <source>
        <dbReference type="ARBA" id="ARBA00023136"/>
    </source>
</evidence>
<evidence type="ECO:0000256" key="7">
    <source>
        <dbReference type="ARBA" id="ARBA00022989"/>
    </source>
</evidence>
<keyword evidence="6 10" id="KW-0653">Protein transport</keyword>
<keyword evidence="4 10" id="KW-1003">Cell membrane</keyword>
<keyword evidence="8 10" id="KW-0811">Translocation</keyword>
<dbReference type="InterPro" id="IPR004692">
    <property type="entry name" value="SecG"/>
</dbReference>
<dbReference type="KEGG" id="pcor:KS4_32590"/>
<keyword evidence="9 10" id="KW-0472">Membrane</keyword>
<keyword evidence="13" id="KW-1185">Reference proteome</keyword>
<evidence type="ECO:0000256" key="2">
    <source>
        <dbReference type="ARBA" id="ARBA00008445"/>
    </source>
</evidence>
<proteinExistence type="inferred from homology"/>
<dbReference type="PANTHER" id="PTHR34182">
    <property type="entry name" value="PROTEIN-EXPORT MEMBRANE PROTEIN SECG"/>
    <property type="match status" value="1"/>
</dbReference>
<dbReference type="AlphaFoldDB" id="A0A517YY97"/>
<protein>
    <recommendedName>
        <fullName evidence="10">Protein-export membrane protein SecG</fullName>
    </recommendedName>
</protein>
<evidence type="ECO:0000256" key="6">
    <source>
        <dbReference type="ARBA" id="ARBA00022927"/>
    </source>
</evidence>
<feature type="compositionally biased region" description="Low complexity" evidence="11">
    <location>
        <begin position="125"/>
        <end position="136"/>
    </location>
</feature>
<feature type="compositionally biased region" description="Polar residues" evidence="11">
    <location>
        <begin position="152"/>
        <end position="161"/>
    </location>
</feature>
<comment type="function">
    <text evidence="10">Involved in protein export. Participates in an early event of protein translocation.</text>
</comment>
<evidence type="ECO:0000256" key="1">
    <source>
        <dbReference type="ARBA" id="ARBA00004651"/>
    </source>
</evidence>
<dbReference type="PRINTS" id="PR01651">
    <property type="entry name" value="SECGEXPORT"/>
</dbReference>
<evidence type="ECO:0000256" key="11">
    <source>
        <dbReference type="SAM" id="MobiDB-lite"/>
    </source>
</evidence>
<dbReference type="Proteomes" id="UP000317369">
    <property type="component" value="Chromosome"/>
</dbReference>
<feature type="region of interest" description="Disordered" evidence="11">
    <location>
        <begin position="102"/>
        <end position="161"/>
    </location>
</feature>
<dbReference type="Pfam" id="PF03840">
    <property type="entry name" value="SecG"/>
    <property type="match status" value="1"/>
</dbReference>
<keyword evidence="3 10" id="KW-0813">Transport</keyword>
<dbReference type="GO" id="GO:0043952">
    <property type="term" value="P:protein transport by the Sec complex"/>
    <property type="evidence" value="ECO:0007669"/>
    <property type="project" value="TreeGrafter"/>
</dbReference>
<dbReference type="PANTHER" id="PTHR34182:SF1">
    <property type="entry name" value="PROTEIN-EXPORT MEMBRANE PROTEIN SECG"/>
    <property type="match status" value="1"/>
</dbReference>
<sequence length="161" mass="16585">MMILGVNYGLIYTLMTLFVLVAAFMMLVILIQKPKGGGLSGAFGGGGGSEGAAFGAKTGDVLTKITIAAFIIFLGLAIGLNLLVNDTHDALEQELTVNQVDSEEIDDLATEAVDPQQPADVTDVPGPAEEGAAPEGAKVDSEVEAPIVPDTTAPQDNTNNQ</sequence>
<evidence type="ECO:0000256" key="8">
    <source>
        <dbReference type="ARBA" id="ARBA00023010"/>
    </source>
</evidence>
<evidence type="ECO:0000313" key="12">
    <source>
        <dbReference type="EMBL" id="QDU35179.1"/>
    </source>
</evidence>
<evidence type="ECO:0000256" key="10">
    <source>
        <dbReference type="RuleBase" id="RU365087"/>
    </source>
</evidence>
<feature type="transmembrane region" description="Helical" evidence="10">
    <location>
        <begin position="6"/>
        <end position="31"/>
    </location>
</feature>
<comment type="subcellular location">
    <subcellularLocation>
        <location evidence="1 10">Cell membrane</location>
        <topology evidence="1 10">Multi-pass membrane protein</topology>
    </subcellularLocation>
</comment>
<comment type="similarity">
    <text evidence="2 10">Belongs to the SecG family.</text>
</comment>
<accession>A0A517YY97</accession>
<dbReference type="GO" id="GO:0005886">
    <property type="term" value="C:plasma membrane"/>
    <property type="evidence" value="ECO:0007669"/>
    <property type="project" value="UniProtKB-SubCell"/>
</dbReference>
<reference evidence="12 13" key="1">
    <citation type="submission" date="2019-02" db="EMBL/GenBank/DDBJ databases">
        <title>Deep-cultivation of Planctomycetes and their phenomic and genomic characterization uncovers novel biology.</title>
        <authorList>
            <person name="Wiegand S."/>
            <person name="Jogler M."/>
            <person name="Boedeker C."/>
            <person name="Pinto D."/>
            <person name="Vollmers J."/>
            <person name="Rivas-Marin E."/>
            <person name="Kohn T."/>
            <person name="Peeters S.H."/>
            <person name="Heuer A."/>
            <person name="Rast P."/>
            <person name="Oberbeckmann S."/>
            <person name="Bunk B."/>
            <person name="Jeske O."/>
            <person name="Meyerdierks A."/>
            <person name="Storesund J.E."/>
            <person name="Kallscheuer N."/>
            <person name="Luecker S."/>
            <person name="Lage O.M."/>
            <person name="Pohl T."/>
            <person name="Merkel B.J."/>
            <person name="Hornburger P."/>
            <person name="Mueller R.-W."/>
            <person name="Bruemmer F."/>
            <person name="Labrenz M."/>
            <person name="Spormann A.M."/>
            <person name="Op den Camp H."/>
            <person name="Overmann J."/>
            <person name="Amann R."/>
            <person name="Jetten M.S.M."/>
            <person name="Mascher T."/>
            <person name="Medema M.H."/>
            <person name="Devos D.P."/>
            <person name="Kaster A.-K."/>
            <person name="Ovreas L."/>
            <person name="Rohde M."/>
            <person name="Galperin M.Y."/>
            <person name="Jogler C."/>
        </authorList>
    </citation>
    <scope>NUCLEOTIDE SEQUENCE [LARGE SCALE GENOMIC DNA]</scope>
    <source>
        <strain evidence="12 13">KS4</strain>
    </source>
</reference>
<gene>
    <name evidence="12" type="ORF">KS4_32590</name>
</gene>
<feature type="transmembrane region" description="Helical" evidence="10">
    <location>
        <begin position="65"/>
        <end position="84"/>
    </location>
</feature>
<dbReference type="RefSeq" id="WP_200761343.1">
    <property type="nucleotide sequence ID" value="NZ_CP036425.1"/>
</dbReference>
<evidence type="ECO:0000313" key="13">
    <source>
        <dbReference type="Proteomes" id="UP000317369"/>
    </source>
</evidence>
<name>A0A517YY97_9BACT</name>
<evidence type="ECO:0000256" key="3">
    <source>
        <dbReference type="ARBA" id="ARBA00022448"/>
    </source>
</evidence>